<comment type="subcellular location">
    <subcellularLocation>
        <location evidence="1">Cell membrane</location>
        <topology evidence="1">Multi-pass membrane protein</topology>
    </subcellularLocation>
</comment>
<evidence type="ECO:0000256" key="2">
    <source>
        <dbReference type="ARBA" id="ARBA00022475"/>
    </source>
</evidence>
<dbReference type="PANTHER" id="PTHR43652:SF6">
    <property type="entry name" value="ARGININE REPRESSOR"/>
    <property type="match status" value="1"/>
</dbReference>
<keyword evidence="7" id="KW-1185">Reference proteome</keyword>
<proteinExistence type="predicted"/>
<dbReference type="PANTHER" id="PTHR43652">
    <property type="entry name" value="BASIC AMINO ACID ANTIPORTER YFCC-RELATED"/>
    <property type="match status" value="1"/>
</dbReference>
<dbReference type="InterPro" id="IPR051679">
    <property type="entry name" value="DASS-Related_Transporters"/>
</dbReference>
<evidence type="ECO:0000256" key="4">
    <source>
        <dbReference type="ARBA" id="ARBA00022989"/>
    </source>
</evidence>
<sequence length="465" mass="49730">MTQKKWWEKLPHTYVILFSMIVLAAILTWILPAGQFQREVVEGLNNPVVIPGSYERVPQQGVGLFGIFLAIPKGMVGSASIIFLILLSTASFGIINSTGALENGIGMLLNKINNSKTPKVAVIWLITFLFSLLGIIVGPEIQIPFTLIGVSIALGLGYDLIVGLGMIMGGGYAGFNFGPINASILGTSQSIAGLPIFSGMGFRLVVWFVMTCLVALITTLYANKIKKNPEKSLVKDVDTEGLGFSKSLDEYKMNGRHKVVLLVLIGMFVAIIYGASQLGWYLDEISTVFVIGGLTAGYVYGYKTQEIIDLLIKGVSSAASIALILGIARGIQIVLEQGMIMDTIINSLSAPLTNLGPTVGAIAISIITAIVHFFIPSGSGLAVSIMPVLSPLGTIMGLTQQTTVLAFQFGATIPNYIFPTIGASMAMLGLARVPIDRWLRFAIKLTLIMFALSWVFLAIAVAIGY</sequence>
<dbReference type="RefSeq" id="WP_114289978.1">
    <property type="nucleotide sequence ID" value="NZ_CP081470.1"/>
</dbReference>
<gene>
    <name evidence="6" type="ORF">CBF32_09630</name>
</gene>
<dbReference type="GO" id="GO:0005886">
    <property type="term" value="C:plasma membrane"/>
    <property type="evidence" value="ECO:0007669"/>
    <property type="project" value="UniProtKB-SubCell"/>
</dbReference>
<evidence type="ECO:0000256" key="3">
    <source>
        <dbReference type="ARBA" id="ARBA00022692"/>
    </source>
</evidence>
<reference evidence="6 7" key="1">
    <citation type="submission" date="2017-05" db="EMBL/GenBank/DDBJ databases">
        <title>Vagococcus spp. assemblies.</title>
        <authorList>
            <person name="Gulvik C.A."/>
        </authorList>
    </citation>
    <scope>NUCLEOTIDE SEQUENCE [LARGE SCALE GENOMIC DNA]</scope>
    <source>
        <strain evidence="6 7">NCFB 2497</strain>
    </source>
</reference>
<keyword evidence="2" id="KW-1003">Cell membrane</keyword>
<organism evidence="6 7">
    <name type="scientific">Vagococcus fluvialis</name>
    <dbReference type="NCBI Taxonomy" id="2738"/>
    <lineage>
        <taxon>Bacteria</taxon>
        <taxon>Bacillati</taxon>
        <taxon>Bacillota</taxon>
        <taxon>Bacilli</taxon>
        <taxon>Lactobacillales</taxon>
        <taxon>Enterococcaceae</taxon>
        <taxon>Vagococcus</taxon>
    </lineage>
</organism>
<dbReference type="InterPro" id="IPR018385">
    <property type="entry name" value="C4_dicarb_anaerob_car-like"/>
</dbReference>
<accession>A0A369AT91</accession>
<dbReference type="EMBL" id="NGJX01000009">
    <property type="protein sequence ID" value="RSU01110.1"/>
    <property type="molecule type" value="Genomic_DNA"/>
</dbReference>
<evidence type="ECO:0000313" key="6">
    <source>
        <dbReference type="EMBL" id="RSU01110.1"/>
    </source>
</evidence>
<dbReference type="AlphaFoldDB" id="A0A369AT91"/>
<keyword evidence="3" id="KW-0812">Transmembrane</keyword>
<dbReference type="OrthoDB" id="255482at2"/>
<evidence type="ECO:0000256" key="1">
    <source>
        <dbReference type="ARBA" id="ARBA00004651"/>
    </source>
</evidence>
<keyword evidence="4" id="KW-1133">Transmembrane helix</keyword>
<keyword evidence="5" id="KW-0472">Membrane</keyword>
<protein>
    <submittedName>
        <fullName evidence="6">Uncharacterized protein</fullName>
    </submittedName>
</protein>
<comment type="caution">
    <text evidence="6">The sequence shown here is derived from an EMBL/GenBank/DDBJ whole genome shotgun (WGS) entry which is preliminary data.</text>
</comment>
<dbReference type="Pfam" id="PF03606">
    <property type="entry name" value="DcuC"/>
    <property type="match status" value="1"/>
</dbReference>
<dbReference type="Proteomes" id="UP000288197">
    <property type="component" value="Unassembled WGS sequence"/>
</dbReference>
<name>A0A369AT91_9ENTE</name>
<evidence type="ECO:0000256" key="5">
    <source>
        <dbReference type="ARBA" id="ARBA00023136"/>
    </source>
</evidence>
<evidence type="ECO:0000313" key="7">
    <source>
        <dbReference type="Proteomes" id="UP000288197"/>
    </source>
</evidence>
<dbReference type="GeneID" id="63146843"/>